<proteinExistence type="predicted"/>
<keyword evidence="2" id="KW-1185">Reference proteome</keyword>
<dbReference type="EMBL" id="AP022606">
    <property type="protein sequence ID" value="BBZ09859.1"/>
    <property type="molecule type" value="Genomic_DNA"/>
</dbReference>
<evidence type="ECO:0000313" key="2">
    <source>
        <dbReference type="Proteomes" id="UP000467379"/>
    </source>
</evidence>
<accession>A0ABM7KFZ7</accession>
<gene>
    <name evidence="1" type="ORF">MBRA_00540</name>
</gene>
<name>A0ABM7KFZ7_9MYCO</name>
<reference evidence="1 2" key="1">
    <citation type="journal article" date="2019" name="Emerg. Microbes Infect.">
        <title>Comprehensive subspecies identification of 175 nontuberculous mycobacteria species based on 7547 genomic profiles.</title>
        <authorList>
            <person name="Matsumoto Y."/>
            <person name="Kinjo T."/>
            <person name="Motooka D."/>
            <person name="Nabeya D."/>
            <person name="Jung N."/>
            <person name="Uechi K."/>
            <person name="Horii T."/>
            <person name="Iida T."/>
            <person name="Fujita J."/>
            <person name="Nakamura S."/>
        </authorList>
    </citation>
    <scope>NUCLEOTIDE SEQUENCE [LARGE SCALE GENOMIC DNA]</scope>
    <source>
        <strain evidence="1 2">JCM 12687</strain>
    </source>
</reference>
<protein>
    <submittedName>
        <fullName evidence="1">Uncharacterized protein</fullName>
    </submittedName>
</protein>
<organism evidence="1 2">
    <name type="scientific">Mycobacterium branderi</name>
    <dbReference type="NCBI Taxonomy" id="43348"/>
    <lineage>
        <taxon>Bacteria</taxon>
        <taxon>Bacillati</taxon>
        <taxon>Actinomycetota</taxon>
        <taxon>Actinomycetes</taxon>
        <taxon>Mycobacteriales</taxon>
        <taxon>Mycobacteriaceae</taxon>
        <taxon>Mycobacterium</taxon>
    </lineage>
</organism>
<sequence length="173" mass="19873">MRSGAKPTRKVTEAIKLWRLFPTQIESGLSLYHHRSIGEWHHGQMSSRELLALLDELPETSKFKEASERTFRLVEEISGKQRLLLIPAAGRPPKDVKVVATYVDWTFDRKLLARNTRELASLRADRGGPQPNIAELLEPLDAILLERKAKAEEQLRERAKSHIHSGLYGYERR</sequence>
<evidence type="ECO:0000313" key="1">
    <source>
        <dbReference type="EMBL" id="BBZ09859.1"/>
    </source>
</evidence>
<dbReference type="Proteomes" id="UP000467379">
    <property type="component" value="Chromosome"/>
</dbReference>